<dbReference type="Pfam" id="PF05617">
    <property type="entry name" value="Prolamin_like"/>
    <property type="match status" value="1"/>
</dbReference>
<dbReference type="PANTHER" id="PTHR31951:SF22">
    <property type="entry name" value="ECA1 GAMETOGENESIS RELATED FAMILY"/>
    <property type="match status" value="1"/>
</dbReference>
<evidence type="ECO:0000313" key="7">
    <source>
        <dbReference type="EMBL" id="ONI01982.1"/>
    </source>
</evidence>
<organism evidence="7 8">
    <name type="scientific">Prunus persica</name>
    <name type="common">Peach</name>
    <name type="synonym">Amygdalus persica</name>
    <dbReference type="NCBI Taxonomy" id="3760"/>
    <lineage>
        <taxon>Eukaryota</taxon>
        <taxon>Viridiplantae</taxon>
        <taxon>Streptophyta</taxon>
        <taxon>Embryophyta</taxon>
        <taxon>Tracheophyta</taxon>
        <taxon>Spermatophyta</taxon>
        <taxon>Magnoliopsida</taxon>
        <taxon>eudicotyledons</taxon>
        <taxon>Gunneridae</taxon>
        <taxon>Pentapetalae</taxon>
        <taxon>rosids</taxon>
        <taxon>fabids</taxon>
        <taxon>Rosales</taxon>
        <taxon>Rosaceae</taxon>
        <taxon>Amygdaloideae</taxon>
        <taxon>Amygdaleae</taxon>
        <taxon>Prunus</taxon>
    </lineage>
</organism>
<feature type="transmembrane region" description="Helical" evidence="5">
    <location>
        <begin position="12"/>
        <end position="30"/>
    </location>
</feature>
<keyword evidence="5" id="KW-0812">Transmembrane</keyword>
<keyword evidence="5" id="KW-0472">Membrane</keyword>
<dbReference type="Proteomes" id="UP000006882">
    <property type="component" value="Chromosome G6"/>
</dbReference>
<keyword evidence="3" id="KW-0732">Signal</keyword>
<evidence type="ECO:0000256" key="3">
    <source>
        <dbReference type="ARBA" id="ARBA00022729"/>
    </source>
</evidence>
<proteinExistence type="predicted"/>
<keyword evidence="4" id="KW-0446">Lipid-binding</keyword>
<evidence type="ECO:0000256" key="5">
    <source>
        <dbReference type="SAM" id="Phobius"/>
    </source>
</evidence>
<dbReference type="Gramene" id="ONI01982">
    <property type="protein sequence ID" value="ONI01982"/>
    <property type="gene ID" value="PRUPE_6G170700"/>
</dbReference>
<protein>
    <recommendedName>
        <fullName evidence="6">Prolamin-like domain-containing protein</fullName>
    </recommendedName>
</protein>
<dbReference type="AlphaFoldDB" id="A0A251NRP0"/>
<comment type="function">
    <text evidence="1">Plant non-specific lipid-transfer proteins transfer phospholipids as well as galactolipids across membranes. May play a role in wax or cutin deposition in the cell walls of expanding epidermal cells and certain secretory tissues.</text>
</comment>
<dbReference type="PANTHER" id="PTHR31951">
    <property type="entry name" value="BIFUNCTIONAL INHIBITOR/LIPID-TRANSFER PROTEIN/SEED STORAGE 2S ALBUMIN SUPERFAMILY PROTEIN-RELATED"/>
    <property type="match status" value="1"/>
</dbReference>
<keyword evidence="2" id="KW-0813">Transport</keyword>
<accession>A0A251NRP0</accession>
<evidence type="ECO:0000256" key="1">
    <source>
        <dbReference type="ARBA" id="ARBA00003211"/>
    </source>
</evidence>
<keyword evidence="5" id="KW-1133">Transmembrane helix</keyword>
<feature type="domain" description="Prolamin-like" evidence="6">
    <location>
        <begin position="41"/>
        <end position="111"/>
    </location>
</feature>
<keyword evidence="8" id="KW-1185">Reference proteome</keyword>
<evidence type="ECO:0000313" key="8">
    <source>
        <dbReference type="Proteomes" id="UP000006882"/>
    </source>
</evidence>
<evidence type="ECO:0000256" key="4">
    <source>
        <dbReference type="ARBA" id="ARBA00023121"/>
    </source>
</evidence>
<reference evidence="7 8" key="1">
    <citation type="journal article" date="2013" name="Nat. Genet.">
        <title>The high-quality draft genome of peach (Prunus persica) identifies unique patterns of genetic diversity, domestication and genome evolution.</title>
        <authorList>
            <consortium name="International Peach Genome Initiative"/>
            <person name="Verde I."/>
            <person name="Abbott A.G."/>
            <person name="Scalabrin S."/>
            <person name="Jung S."/>
            <person name="Shu S."/>
            <person name="Marroni F."/>
            <person name="Zhebentyayeva T."/>
            <person name="Dettori M.T."/>
            <person name="Grimwood J."/>
            <person name="Cattonaro F."/>
            <person name="Zuccolo A."/>
            <person name="Rossini L."/>
            <person name="Jenkins J."/>
            <person name="Vendramin E."/>
            <person name="Meisel L.A."/>
            <person name="Decroocq V."/>
            <person name="Sosinski B."/>
            <person name="Prochnik S."/>
            <person name="Mitros T."/>
            <person name="Policriti A."/>
            <person name="Cipriani G."/>
            <person name="Dondini L."/>
            <person name="Ficklin S."/>
            <person name="Goodstein D.M."/>
            <person name="Xuan P."/>
            <person name="Del Fabbro C."/>
            <person name="Aramini V."/>
            <person name="Copetti D."/>
            <person name="Gonzalez S."/>
            <person name="Horner D.S."/>
            <person name="Falchi R."/>
            <person name="Lucas S."/>
            <person name="Mica E."/>
            <person name="Maldonado J."/>
            <person name="Lazzari B."/>
            <person name="Bielenberg D."/>
            <person name="Pirona R."/>
            <person name="Miculan M."/>
            <person name="Barakat A."/>
            <person name="Testolin R."/>
            <person name="Stella A."/>
            <person name="Tartarini S."/>
            <person name="Tonutti P."/>
            <person name="Arus P."/>
            <person name="Orellana A."/>
            <person name="Wells C."/>
            <person name="Main D."/>
            <person name="Vizzotto G."/>
            <person name="Silva H."/>
            <person name="Salamini F."/>
            <person name="Schmutz J."/>
            <person name="Morgante M."/>
            <person name="Rokhsar D.S."/>
        </authorList>
    </citation>
    <scope>NUCLEOTIDE SEQUENCE [LARGE SCALE GENOMIC DNA]</scope>
    <source>
        <strain evidence="8">cv. Nemared</strain>
    </source>
</reference>
<dbReference type="GO" id="GO:0008289">
    <property type="term" value="F:lipid binding"/>
    <property type="evidence" value="ECO:0007669"/>
    <property type="project" value="UniProtKB-KW"/>
</dbReference>
<sequence length="128" mass="14288">MARFIGYQTSVILIFVITTMMILPGLATLAPSPSNFMFLEECKSRLHARCGKEIFITIIKEWSISDRCCMEFVSMGQPCHFALVNKALSGPLSKLNKSDALTKSVEIWNQCFELSQFLSPATSPSSEE</sequence>
<name>A0A251NRP0_PRUPE</name>
<dbReference type="InterPro" id="IPR008502">
    <property type="entry name" value="Prolamin-like"/>
</dbReference>
<dbReference type="InterPro" id="IPR036312">
    <property type="entry name" value="Bifun_inhib/LTP/seed_sf"/>
</dbReference>
<gene>
    <name evidence="7" type="ORF">PRUPE_6G170700</name>
</gene>
<dbReference type="SUPFAM" id="SSF47699">
    <property type="entry name" value="Bifunctional inhibitor/lipid-transfer protein/seed storage 2S albumin"/>
    <property type="match status" value="1"/>
</dbReference>
<evidence type="ECO:0000256" key="2">
    <source>
        <dbReference type="ARBA" id="ARBA00022448"/>
    </source>
</evidence>
<dbReference type="EMBL" id="CM007656">
    <property type="protein sequence ID" value="ONI01982.1"/>
    <property type="molecule type" value="Genomic_DNA"/>
</dbReference>
<evidence type="ECO:0000259" key="6">
    <source>
        <dbReference type="Pfam" id="PF05617"/>
    </source>
</evidence>